<evidence type="ECO:0000313" key="13">
    <source>
        <dbReference type="Proteomes" id="UP000006008"/>
    </source>
</evidence>
<accession>G5H8C7</accession>
<evidence type="ECO:0000256" key="2">
    <source>
        <dbReference type="ARBA" id="ARBA00004728"/>
    </source>
</evidence>
<evidence type="ECO:0000256" key="4">
    <source>
        <dbReference type="ARBA" id="ARBA00008655"/>
    </source>
</evidence>
<dbReference type="GO" id="GO:0016020">
    <property type="term" value="C:membrane"/>
    <property type="evidence" value="ECO:0007669"/>
    <property type="project" value="InterPro"/>
</dbReference>
<keyword evidence="13" id="KW-1185">Reference proteome</keyword>
<dbReference type="NCBIfam" id="TIGR00530">
    <property type="entry name" value="AGP_acyltrn"/>
    <property type="match status" value="1"/>
</dbReference>
<reference evidence="12 13" key="1">
    <citation type="submission" date="2011-08" db="EMBL/GenBank/DDBJ databases">
        <title>The Genome Sequence of Alistipes indistinctus YIT 12060.</title>
        <authorList>
            <consortium name="The Broad Institute Genome Sequencing Platform"/>
            <person name="Earl A."/>
            <person name="Ward D."/>
            <person name="Feldgarden M."/>
            <person name="Gevers D."/>
            <person name="Morotomi M."/>
            <person name="Young S.K."/>
            <person name="Zeng Q."/>
            <person name="Gargeya S."/>
            <person name="Fitzgerald M."/>
            <person name="Haas B."/>
            <person name="Abouelleil A."/>
            <person name="Alvarado L."/>
            <person name="Arachchi H.M."/>
            <person name="Berlin A."/>
            <person name="Brown A."/>
            <person name="Chapman S.B."/>
            <person name="Chen Z."/>
            <person name="Dunbar C."/>
            <person name="Freedman E."/>
            <person name="Gearin G."/>
            <person name="Gellesch M."/>
            <person name="Goldberg J."/>
            <person name="Griggs A."/>
            <person name="Gujja S."/>
            <person name="Heiman D."/>
            <person name="Howarth C."/>
            <person name="Larson L."/>
            <person name="Lui A."/>
            <person name="MacDonald P.J.P."/>
            <person name="Montmayeur A."/>
            <person name="Murphy C."/>
            <person name="Neiman D."/>
            <person name="Pearson M."/>
            <person name="Priest M."/>
            <person name="Roberts A."/>
            <person name="Saif S."/>
            <person name="Shea T."/>
            <person name="Shenoy N."/>
            <person name="Sisk P."/>
            <person name="Stolte C."/>
            <person name="Sykes S."/>
            <person name="Wortman J."/>
            <person name="Nusbaum C."/>
            <person name="Birren B."/>
        </authorList>
    </citation>
    <scope>NUCLEOTIDE SEQUENCE [LARGE SCALE GENOMIC DNA]</scope>
    <source>
        <strain evidence="12 13">YIT 12060</strain>
    </source>
</reference>
<keyword evidence="8 9" id="KW-0012">Acyltransferase</keyword>
<keyword evidence="10" id="KW-0812">Transmembrane</keyword>
<evidence type="ECO:0000256" key="10">
    <source>
        <dbReference type="SAM" id="Phobius"/>
    </source>
</evidence>
<organism evidence="12 13">
    <name type="scientific">Alistipes indistinctus YIT 12060</name>
    <dbReference type="NCBI Taxonomy" id="742725"/>
    <lineage>
        <taxon>Bacteria</taxon>
        <taxon>Pseudomonadati</taxon>
        <taxon>Bacteroidota</taxon>
        <taxon>Bacteroidia</taxon>
        <taxon>Bacteroidales</taxon>
        <taxon>Rikenellaceae</taxon>
        <taxon>Alistipes</taxon>
    </lineage>
</organism>
<keyword evidence="7 9" id="KW-0808">Transferase</keyword>
<keyword evidence="9" id="KW-1208">Phospholipid metabolism</keyword>
<dbReference type="Proteomes" id="UP000006008">
    <property type="component" value="Unassembled WGS sequence"/>
</dbReference>
<dbReference type="InterPro" id="IPR002123">
    <property type="entry name" value="Plipid/glycerol_acylTrfase"/>
</dbReference>
<dbReference type="STRING" id="742725.HMPREF9450_01187"/>
<evidence type="ECO:0000259" key="11">
    <source>
        <dbReference type="SMART" id="SM00563"/>
    </source>
</evidence>
<feature type="domain" description="Phospholipid/glycerol acyltransferase" evidence="11">
    <location>
        <begin position="72"/>
        <end position="185"/>
    </location>
</feature>
<dbReference type="GO" id="GO:0006654">
    <property type="term" value="P:phosphatidic acid biosynthetic process"/>
    <property type="evidence" value="ECO:0007669"/>
    <property type="project" value="TreeGrafter"/>
</dbReference>
<dbReference type="EMBL" id="ADLD01000011">
    <property type="protein sequence ID" value="EHB92322.1"/>
    <property type="molecule type" value="Genomic_DNA"/>
</dbReference>
<dbReference type="PANTHER" id="PTHR10434:SF11">
    <property type="entry name" value="1-ACYL-SN-GLYCEROL-3-PHOSPHATE ACYLTRANSFERASE"/>
    <property type="match status" value="1"/>
</dbReference>
<evidence type="ECO:0000256" key="7">
    <source>
        <dbReference type="ARBA" id="ARBA00022679"/>
    </source>
</evidence>
<evidence type="ECO:0000256" key="9">
    <source>
        <dbReference type="RuleBase" id="RU361267"/>
    </source>
</evidence>
<dbReference type="EC" id="2.3.1.51" evidence="5 9"/>
<dbReference type="PATRIC" id="fig|742725.3.peg.1258"/>
<evidence type="ECO:0000256" key="8">
    <source>
        <dbReference type="ARBA" id="ARBA00023315"/>
    </source>
</evidence>
<keyword evidence="9" id="KW-0443">Lipid metabolism</keyword>
<protein>
    <recommendedName>
        <fullName evidence="6 9">1-acyl-sn-glycerol-3-phosphate acyltransferase</fullName>
        <ecNumber evidence="5 9">2.3.1.51</ecNumber>
    </recommendedName>
</protein>
<comment type="caution">
    <text evidence="12">The sequence shown here is derived from an EMBL/GenBank/DDBJ whole genome shotgun (WGS) entry which is preliminary data.</text>
</comment>
<dbReference type="InterPro" id="IPR004552">
    <property type="entry name" value="AGP_acyltrans"/>
</dbReference>
<dbReference type="SMART" id="SM00563">
    <property type="entry name" value="PlsC"/>
    <property type="match status" value="1"/>
</dbReference>
<dbReference type="AlphaFoldDB" id="G5H8C7"/>
<comment type="domain">
    <text evidence="9">The HXXXXD motif is essential for acyltransferase activity and may constitute the binding site for the phosphate moiety of the glycerol-3-phosphate.</text>
</comment>
<dbReference type="RefSeq" id="WP_009133993.1">
    <property type="nucleotide sequence ID" value="NZ_CP102250.1"/>
</dbReference>
<dbReference type="PANTHER" id="PTHR10434">
    <property type="entry name" value="1-ACYL-SN-GLYCEROL-3-PHOSPHATE ACYLTRANSFERASE"/>
    <property type="match status" value="1"/>
</dbReference>
<dbReference type="CDD" id="cd07989">
    <property type="entry name" value="LPLAT_AGPAT-like"/>
    <property type="match status" value="1"/>
</dbReference>
<dbReference type="OrthoDB" id="9803035at2"/>
<keyword evidence="9" id="KW-0444">Lipid biosynthesis</keyword>
<comment type="catalytic activity">
    <reaction evidence="1 9">
        <text>a 1-acyl-sn-glycero-3-phosphate + an acyl-CoA = a 1,2-diacyl-sn-glycero-3-phosphate + CoA</text>
        <dbReference type="Rhea" id="RHEA:19709"/>
        <dbReference type="ChEBI" id="CHEBI:57287"/>
        <dbReference type="ChEBI" id="CHEBI:57970"/>
        <dbReference type="ChEBI" id="CHEBI:58342"/>
        <dbReference type="ChEBI" id="CHEBI:58608"/>
        <dbReference type="EC" id="2.3.1.51"/>
    </reaction>
</comment>
<proteinExistence type="inferred from homology"/>
<gene>
    <name evidence="12" type="ORF">HMPREF9450_01187</name>
</gene>
<feature type="transmembrane region" description="Helical" evidence="10">
    <location>
        <begin position="6"/>
        <end position="27"/>
    </location>
</feature>
<dbReference type="GO" id="GO:0003841">
    <property type="term" value="F:1-acylglycerol-3-phosphate O-acyltransferase activity"/>
    <property type="evidence" value="ECO:0007669"/>
    <property type="project" value="UniProtKB-UniRule"/>
</dbReference>
<keyword evidence="10" id="KW-1133">Transmembrane helix</keyword>
<dbReference type="GeneID" id="92815784"/>
<sequence>MASVFYYLFFLLFTILCFIPFALLYVLTVKFDRERVVLHRVSRIWSMGIYRLCPLWRLKVAGREKIDRGKAYVIVTNHQSMLDVPLMYVLPLNFKWVSKREVMRIPIFGWVLQMHGDIAIERGSSRSARHMMEEADDYLSRGTSVTLFPEGTRTKTGRMGRFKEGAFLMAKSAGVGILPVVHDGNFEVQNGWKLRMPHTFRVQVLDPIPPEEVASKGVRELTAEVEALMKEVHRGMNPDLYADGAIPQGGEACRV</sequence>
<evidence type="ECO:0000256" key="1">
    <source>
        <dbReference type="ARBA" id="ARBA00001141"/>
    </source>
</evidence>
<dbReference type="eggNOG" id="COG0204">
    <property type="taxonomic scope" value="Bacteria"/>
</dbReference>
<dbReference type="Pfam" id="PF01553">
    <property type="entry name" value="Acyltransferase"/>
    <property type="match status" value="1"/>
</dbReference>
<dbReference type="SUPFAM" id="SSF69593">
    <property type="entry name" value="Glycerol-3-phosphate (1)-acyltransferase"/>
    <property type="match status" value="1"/>
</dbReference>
<comment type="similarity">
    <text evidence="4 9">Belongs to the 1-acyl-sn-glycerol-3-phosphate acyltransferase family.</text>
</comment>
<keyword evidence="10" id="KW-0472">Membrane</keyword>
<comment type="pathway">
    <text evidence="3">Lipid metabolism.</text>
</comment>
<evidence type="ECO:0000256" key="6">
    <source>
        <dbReference type="ARBA" id="ARBA00016139"/>
    </source>
</evidence>
<dbReference type="HOGENOM" id="CLU_027938_6_2_10"/>
<evidence type="ECO:0000313" key="12">
    <source>
        <dbReference type="EMBL" id="EHB92322.1"/>
    </source>
</evidence>
<name>G5H8C7_9BACT</name>
<keyword evidence="9" id="KW-0594">Phospholipid biosynthesis</keyword>
<evidence type="ECO:0000256" key="5">
    <source>
        <dbReference type="ARBA" id="ARBA00013211"/>
    </source>
</evidence>
<comment type="pathway">
    <text evidence="2">Phospholipid metabolism; CDP-diacylglycerol biosynthesis; CDP-diacylglycerol from sn-glycerol 3-phosphate: step 2/3.</text>
</comment>
<evidence type="ECO:0000256" key="3">
    <source>
        <dbReference type="ARBA" id="ARBA00005189"/>
    </source>
</evidence>